<sequence length="966" mass="101264">MRVGIAAAVAALGFLLAACGGGGGGGGTGGAPGGGGGNGGGVTPPPANRPPVASAGPDFTAAIVPTGYQIDGSASTDPDGNPLSYVWSIVSEPAGADATITGESVPLARLNAMAPGSYVIGLRVVDPAGAENTDTVTVTLTNDAPVAVAEVSATRPAVADEVLLNAGGSSDANGHPLTFTWRLTRAPNASNLRQSFTGAVVSLNFDVAGDYAFSLEASDGYTSTVVETETVRVSTYAVQTLNAPFRHIAEQPGGGVIVSVHERALLVIRDGREAAVTTLPAVGTSVAISPNGALAAVAHETSVSVIDLSTYTVMATHDAGGSMHSVAIADDGYIYTTRSSGGSWRNVMTISPAGVASVSYVSIFEGSGPQMHPSGGRIYFADRNVSPADIRRISFDAGQILGQNDSPYHGDYYFCGDAWVAADGNSLLSKCGVTLRLRDNPLADMTFAYQLTRQGGASLSVAQAAYSRFVHRWFVVPENGGSSLSPQILIFDAATGQQSGVLTLPESDSGRQLYAKAVYPSQTRDEVHILAQDHLTNPQEYYLLRFKTPSTEVLDFPPTLIVQTQTAGRAGRPVRIDAGASFDPEGNPLTFSWSLTSQPAMSSLVLTDMTGPALQFTPVVAGRYVMSVTASDGARESGPRTVTIDVAAGGAPMVYRMDGHPADAEFSKALNLFVYIADDKAELRLLQLDDLSETRLALPRVAHRIGISPDGGTAAISHPGMASLVDLQTGRVVQSVEYSADWGDIVLDRRGRAHLIPNRDQWTSLISIDFATGTAQAGGMARAGSKMRLHPNGDWAYSATVDTSPSRMDKWLLTGMPGSPTGGFPYHGHYAVHGNVWISEDGDAILAASGNVFNTSADQSVDMFYRDSLQDALFVYGADHSTERNIWATAEQALAPDGRVIGRINYYADTTFERTGYWDIPSVSGPSGPVTSQPIHVFFTGDGQTTLAVADAYTLADRWMLHISGP</sequence>
<dbReference type="InterPro" id="IPR022409">
    <property type="entry name" value="PKD/Chitinase_dom"/>
</dbReference>
<feature type="domain" description="PKD/Chitinase" evidence="3">
    <location>
        <begin position="146"/>
        <end position="236"/>
    </location>
</feature>
<feature type="chain" id="PRO_5001618994" evidence="2">
    <location>
        <begin position="21"/>
        <end position="966"/>
    </location>
</feature>
<dbReference type="GO" id="GO:0031410">
    <property type="term" value="C:cytoplasmic vesicle"/>
    <property type="evidence" value="ECO:0007669"/>
    <property type="project" value="TreeGrafter"/>
</dbReference>
<dbReference type="OrthoDB" id="7620568at2"/>
<feature type="signal peptide" evidence="2">
    <location>
        <begin position="1"/>
        <end position="20"/>
    </location>
</feature>
<feature type="region of interest" description="Disordered" evidence="1">
    <location>
        <begin position="30"/>
        <end position="56"/>
    </location>
</feature>
<dbReference type="SUPFAM" id="SSF49299">
    <property type="entry name" value="PKD domain"/>
    <property type="match status" value="1"/>
</dbReference>
<feature type="compositionally biased region" description="Gly residues" evidence="1">
    <location>
        <begin position="30"/>
        <end position="42"/>
    </location>
</feature>
<dbReference type="InterPro" id="IPR015943">
    <property type="entry name" value="WD40/YVTN_repeat-like_dom_sf"/>
</dbReference>
<dbReference type="SMART" id="SM00089">
    <property type="entry name" value="PKD"/>
    <property type="match status" value="3"/>
</dbReference>
<protein>
    <submittedName>
        <fullName evidence="4">PKD domain-containing protein</fullName>
    </submittedName>
</protein>
<dbReference type="eggNOG" id="COG3391">
    <property type="taxonomic scope" value="Bacteria"/>
</dbReference>
<dbReference type="Gene3D" id="2.130.10.10">
    <property type="entry name" value="YVTN repeat-like/Quinoprotein amine dehydrogenase"/>
    <property type="match status" value="2"/>
</dbReference>
<feature type="domain" description="PKD/Chitinase" evidence="3">
    <location>
        <begin position="553"/>
        <end position="649"/>
    </location>
</feature>
<dbReference type="AlphaFoldDB" id="A0A062VF51"/>
<dbReference type="eggNOG" id="COG3291">
    <property type="taxonomic scope" value="Bacteria"/>
</dbReference>
<dbReference type="Gene3D" id="2.60.40.10">
    <property type="entry name" value="Immunoglobulins"/>
    <property type="match status" value="3"/>
</dbReference>
<comment type="caution">
    <text evidence="4">The sequence shown here is derived from an EMBL/GenBank/DDBJ whole genome shotgun (WGS) entry which is preliminary data.</text>
</comment>
<dbReference type="STRING" id="1280954.HPO_12313"/>
<organism evidence="4 5">
    <name type="scientific">Hyphomonas polymorpha PS728</name>
    <dbReference type="NCBI Taxonomy" id="1280954"/>
    <lineage>
        <taxon>Bacteria</taxon>
        <taxon>Pseudomonadati</taxon>
        <taxon>Pseudomonadota</taxon>
        <taxon>Alphaproteobacteria</taxon>
        <taxon>Hyphomonadales</taxon>
        <taxon>Hyphomonadaceae</taxon>
        <taxon>Hyphomonas</taxon>
    </lineage>
</organism>
<reference evidence="4 5" key="1">
    <citation type="journal article" date="2014" name="Antonie Van Leeuwenhoek">
        <title>Hyphomonas beringensis sp. nov. and Hyphomonas chukchiensis sp. nov., isolated from surface seawater of the Bering Sea and Chukchi Sea.</title>
        <authorList>
            <person name="Li C."/>
            <person name="Lai Q."/>
            <person name="Li G."/>
            <person name="Dong C."/>
            <person name="Wang J."/>
            <person name="Liao Y."/>
            <person name="Shao Z."/>
        </authorList>
    </citation>
    <scope>NUCLEOTIDE SEQUENCE [LARGE SCALE GENOMIC DNA]</scope>
    <source>
        <strain evidence="4 5">PS728</strain>
    </source>
</reference>
<keyword evidence="2" id="KW-0732">Signal</keyword>
<dbReference type="PATRIC" id="fig|1280954.3.peg.2492"/>
<evidence type="ECO:0000256" key="1">
    <source>
        <dbReference type="SAM" id="MobiDB-lite"/>
    </source>
</evidence>
<evidence type="ECO:0000313" key="4">
    <source>
        <dbReference type="EMBL" id="KCZ98099.1"/>
    </source>
</evidence>
<dbReference type="Pfam" id="PF22352">
    <property type="entry name" value="K319L-like_PKD"/>
    <property type="match status" value="1"/>
</dbReference>
<dbReference type="InterPro" id="IPR029865">
    <property type="entry name" value="KIAA0319-like"/>
</dbReference>
<dbReference type="EMBL" id="ARYM01000013">
    <property type="protein sequence ID" value="KCZ98099.1"/>
    <property type="molecule type" value="Genomic_DNA"/>
</dbReference>
<feature type="domain" description="PKD/Chitinase" evidence="3">
    <location>
        <begin position="56"/>
        <end position="143"/>
    </location>
</feature>
<evidence type="ECO:0000313" key="5">
    <source>
        <dbReference type="Proteomes" id="UP000027100"/>
    </source>
</evidence>
<dbReference type="SUPFAM" id="SSF50969">
    <property type="entry name" value="YVTN repeat-like/Quinoprotein amine dehydrogenase"/>
    <property type="match status" value="2"/>
</dbReference>
<dbReference type="Proteomes" id="UP000027100">
    <property type="component" value="Unassembled WGS sequence"/>
</dbReference>
<accession>A0A062VF51</accession>
<proteinExistence type="predicted"/>
<gene>
    <name evidence="4" type="ORF">HPO_12313</name>
</gene>
<name>A0A062VF51_9PROT</name>
<dbReference type="RefSeq" id="WP_035599151.1">
    <property type="nucleotide sequence ID" value="NZ_ARYM01000013.1"/>
</dbReference>
<dbReference type="PANTHER" id="PTHR46182">
    <property type="entry name" value="FI19480P1"/>
    <property type="match status" value="1"/>
</dbReference>
<dbReference type="PANTHER" id="PTHR46182:SF2">
    <property type="entry name" value="FI19480P1"/>
    <property type="match status" value="1"/>
</dbReference>
<dbReference type="GO" id="GO:0016020">
    <property type="term" value="C:membrane"/>
    <property type="evidence" value="ECO:0007669"/>
    <property type="project" value="TreeGrafter"/>
</dbReference>
<evidence type="ECO:0000256" key="2">
    <source>
        <dbReference type="SAM" id="SignalP"/>
    </source>
</evidence>
<dbReference type="InterPro" id="IPR011044">
    <property type="entry name" value="Quino_amine_DH_bsu"/>
</dbReference>
<dbReference type="InterPro" id="IPR035986">
    <property type="entry name" value="PKD_dom_sf"/>
</dbReference>
<evidence type="ECO:0000259" key="3">
    <source>
        <dbReference type="SMART" id="SM00089"/>
    </source>
</evidence>
<dbReference type="InterPro" id="IPR013783">
    <property type="entry name" value="Ig-like_fold"/>
</dbReference>
<keyword evidence="5" id="KW-1185">Reference proteome</keyword>
<dbReference type="PROSITE" id="PS51257">
    <property type="entry name" value="PROKAR_LIPOPROTEIN"/>
    <property type="match status" value="1"/>
</dbReference>